<evidence type="ECO:0000256" key="3">
    <source>
        <dbReference type="ARBA" id="ARBA00009014"/>
    </source>
</evidence>
<keyword evidence="8 11" id="KW-0067">ATP-binding</keyword>
<dbReference type="PANTHER" id="PTHR39321">
    <property type="entry name" value="NICOTINATE-NUCLEOTIDE ADENYLYLTRANSFERASE-RELATED"/>
    <property type="match status" value="1"/>
</dbReference>
<evidence type="ECO:0000256" key="10">
    <source>
        <dbReference type="ARBA" id="ARBA00048721"/>
    </source>
</evidence>
<evidence type="ECO:0000256" key="5">
    <source>
        <dbReference type="ARBA" id="ARBA00022679"/>
    </source>
</evidence>
<keyword evidence="4 11" id="KW-0662">Pyridine nucleotide biosynthesis</keyword>
<feature type="domain" description="Cytidyltransferase-like" evidence="12">
    <location>
        <begin position="15"/>
        <end position="194"/>
    </location>
</feature>
<evidence type="ECO:0000256" key="11">
    <source>
        <dbReference type="HAMAP-Rule" id="MF_00244"/>
    </source>
</evidence>
<evidence type="ECO:0000313" key="13">
    <source>
        <dbReference type="EMBL" id="TDR94014.1"/>
    </source>
</evidence>
<accession>A0A4R7C621</accession>
<comment type="pathway">
    <text evidence="2 11">Cofactor biosynthesis; NAD(+) biosynthesis; deamido-NAD(+) from nicotinate D-ribonucleotide: step 1/1.</text>
</comment>
<dbReference type="CDD" id="cd02165">
    <property type="entry name" value="NMNAT"/>
    <property type="match status" value="1"/>
</dbReference>
<name>A0A4R7C621_9HYPH</name>
<dbReference type="AlphaFoldDB" id="A0A4R7C621"/>
<comment type="caution">
    <text evidence="13">The sequence shown here is derived from an EMBL/GenBank/DDBJ whole genome shotgun (WGS) entry which is preliminary data.</text>
</comment>
<proteinExistence type="inferred from homology"/>
<dbReference type="GO" id="GO:0004515">
    <property type="term" value="F:nicotinate-nucleotide adenylyltransferase activity"/>
    <property type="evidence" value="ECO:0007669"/>
    <property type="project" value="UniProtKB-UniRule"/>
</dbReference>
<keyword evidence="9 11" id="KW-0520">NAD</keyword>
<dbReference type="Pfam" id="PF01467">
    <property type="entry name" value="CTP_transf_like"/>
    <property type="match status" value="1"/>
</dbReference>
<dbReference type="InterPro" id="IPR004821">
    <property type="entry name" value="Cyt_trans-like"/>
</dbReference>
<evidence type="ECO:0000256" key="6">
    <source>
        <dbReference type="ARBA" id="ARBA00022695"/>
    </source>
</evidence>
<evidence type="ECO:0000256" key="2">
    <source>
        <dbReference type="ARBA" id="ARBA00005019"/>
    </source>
</evidence>
<dbReference type="Gene3D" id="3.40.50.620">
    <property type="entry name" value="HUPs"/>
    <property type="match status" value="1"/>
</dbReference>
<evidence type="ECO:0000256" key="1">
    <source>
        <dbReference type="ARBA" id="ARBA00002324"/>
    </source>
</evidence>
<dbReference type="InterPro" id="IPR014729">
    <property type="entry name" value="Rossmann-like_a/b/a_fold"/>
</dbReference>
<dbReference type="UniPathway" id="UPA00253">
    <property type="reaction ID" value="UER00332"/>
</dbReference>
<dbReference type="SUPFAM" id="SSF52374">
    <property type="entry name" value="Nucleotidylyl transferase"/>
    <property type="match status" value="1"/>
</dbReference>
<evidence type="ECO:0000256" key="4">
    <source>
        <dbReference type="ARBA" id="ARBA00022642"/>
    </source>
</evidence>
<evidence type="ECO:0000313" key="14">
    <source>
        <dbReference type="Proteomes" id="UP000295122"/>
    </source>
</evidence>
<dbReference type="InterPro" id="IPR005248">
    <property type="entry name" value="NadD/NMNAT"/>
</dbReference>
<dbReference type="NCBIfam" id="NF000845">
    <property type="entry name" value="PRK00071.2-4"/>
    <property type="match status" value="1"/>
</dbReference>
<keyword evidence="5 11" id="KW-0808">Transferase</keyword>
<comment type="catalytic activity">
    <reaction evidence="10 11">
        <text>nicotinate beta-D-ribonucleotide + ATP + H(+) = deamido-NAD(+) + diphosphate</text>
        <dbReference type="Rhea" id="RHEA:22860"/>
        <dbReference type="ChEBI" id="CHEBI:15378"/>
        <dbReference type="ChEBI" id="CHEBI:30616"/>
        <dbReference type="ChEBI" id="CHEBI:33019"/>
        <dbReference type="ChEBI" id="CHEBI:57502"/>
        <dbReference type="ChEBI" id="CHEBI:58437"/>
        <dbReference type="EC" id="2.7.7.18"/>
    </reaction>
</comment>
<dbReference type="GO" id="GO:0005524">
    <property type="term" value="F:ATP binding"/>
    <property type="evidence" value="ECO:0007669"/>
    <property type="project" value="UniProtKB-KW"/>
</dbReference>
<dbReference type="HAMAP" id="MF_00244">
    <property type="entry name" value="NaMN_adenylyltr"/>
    <property type="match status" value="1"/>
</dbReference>
<keyword evidence="6 11" id="KW-0548">Nucleotidyltransferase</keyword>
<evidence type="ECO:0000259" key="12">
    <source>
        <dbReference type="Pfam" id="PF01467"/>
    </source>
</evidence>
<evidence type="ECO:0000256" key="9">
    <source>
        <dbReference type="ARBA" id="ARBA00023027"/>
    </source>
</evidence>
<sequence>MIRLPPHRPGMRIGLYGGSFDPPHAGHRHVAETALRRLDLDRVWWIVTPGNPLKERHPASLPERLAAMRAMVRHPAMEITDIDSAIGSRYTIDTIRYLVRRCPGVRFVWVMGADSLAGFHRWRDWRAIARLVPIAVVDRPGYTLGALHSRMARTFAAKRRPGGAAARVFASSRAPAWVFLIGRRSNLSSTALRDKSSKVGSMR</sequence>
<dbReference type="EMBL" id="SNZR01000011">
    <property type="protein sequence ID" value="TDR94014.1"/>
    <property type="molecule type" value="Genomic_DNA"/>
</dbReference>
<evidence type="ECO:0000256" key="7">
    <source>
        <dbReference type="ARBA" id="ARBA00022741"/>
    </source>
</evidence>
<dbReference type="Proteomes" id="UP000295122">
    <property type="component" value="Unassembled WGS sequence"/>
</dbReference>
<dbReference type="GO" id="GO:0009435">
    <property type="term" value="P:NAD+ biosynthetic process"/>
    <property type="evidence" value="ECO:0007669"/>
    <property type="project" value="UniProtKB-UniRule"/>
</dbReference>
<protein>
    <recommendedName>
        <fullName evidence="11">Probable nicotinate-nucleotide adenylyltransferase</fullName>
        <ecNumber evidence="11">2.7.7.18</ecNumber>
    </recommendedName>
    <alternativeName>
        <fullName evidence="11">Deamido-NAD(+) diphosphorylase</fullName>
    </alternativeName>
    <alternativeName>
        <fullName evidence="11">Deamido-NAD(+) pyrophosphorylase</fullName>
    </alternativeName>
    <alternativeName>
        <fullName evidence="11">Nicotinate mononucleotide adenylyltransferase</fullName>
        <shortName evidence="11">NaMN adenylyltransferase</shortName>
    </alternativeName>
</protein>
<dbReference type="NCBIfam" id="TIGR00125">
    <property type="entry name" value="cyt_tran_rel"/>
    <property type="match status" value="1"/>
</dbReference>
<reference evidence="13 14" key="1">
    <citation type="submission" date="2019-03" db="EMBL/GenBank/DDBJ databases">
        <title>Genomic Encyclopedia of Type Strains, Phase IV (KMG-IV): sequencing the most valuable type-strain genomes for metagenomic binning, comparative biology and taxonomic classification.</title>
        <authorList>
            <person name="Goeker M."/>
        </authorList>
    </citation>
    <scope>NUCLEOTIDE SEQUENCE [LARGE SCALE GENOMIC DNA]</scope>
    <source>
        <strain evidence="13 14">DSM 25903</strain>
    </source>
</reference>
<dbReference type="PANTHER" id="PTHR39321:SF3">
    <property type="entry name" value="PHOSPHOPANTETHEINE ADENYLYLTRANSFERASE"/>
    <property type="match status" value="1"/>
</dbReference>
<dbReference type="NCBIfam" id="TIGR00482">
    <property type="entry name" value="nicotinate (nicotinamide) nucleotide adenylyltransferase"/>
    <property type="match status" value="1"/>
</dbReference>
<organism evidence="13 14">
    <name type="scientific">Enterovirga rhinocerotis</name>
    <dbReference type="NCBI Taxonomy" id="1339210"/>
    <lineage>
        <taxon>Bacteria</taxon>
        <taxon>Pseudomonadati</taxon>
        <taxon>Pseudomonadota</taxon>
        <taxon>Alphaproteobacteria</taxon>
        <taxon>Hyphomicrobiales</taxon>
        <taxon>Methylobacteriaceae</taxon>
        <taxon>Enterovirga</taxon>
    </lineage>
</organism>
<dbReference type="NCBIfam" id="NF000843">
    <property type="entry name" value="PRK00071.2-2"/>
    <property type="match status" value="1"/>
</dbReference>
<dbReference type="EC" id="2.7.7.18" evidence="11"/>
<keyword evidence="7 11" id="KW-0547">Nucleotide-binding</keyword>
<evidence type="ECO:0000256" key="8">
    <source>
        <dbReference type="ARBA" id="ARBA00022840"/>
    </source>
</evidence>
<gene>
    <name evidence="11" type="primary">nadD</name>
    <name evidence="13" type="ORF">EV668_1284</name>
</gene>
<comment type="function">
    <text evidence="1 11">Catalyzes the reversible adenylation of nicotinate mononucleotide (NaMN) to nicotinic acid adenine dinucleotide (NaAD).</text>
</comment>
<comment type="similarity">
    <text evidence="3 11">Belongs to the NadD family.</text>
</comment>
<keyword evidence="14" id="KW-1185">Reference proteome</keyword>